<evidence type="ECO:0000256" key="1">
    <source>
        <dbReference type="ARBA" id="ARBA00022475"/>
    </source>
</evidence>
<dbReference type="Proteomes" id="UP000288024">
    <property type="component" value="Unassembled WGS sequence"/>
</dbReference>
<dbReference type="AlphaFoldDB" id="A0A3S2UC20"/>
<evidence type="ECO:0000313" key="7">
    <source>
        <dbReference type="Proteomes" id="UP000288024"/>
    </source>
</evidence>
<feature type="transmembrane region" description="Helical" evidence="5">
    <location>
        <begin position="64"/>
        <end position="81"/>
    </location>
</feature>
<keyword evidence="4 5" id="KW-0472">Membrane</keyword>
<organism evidence="6 7">
    <name type="scientific">Niallia taxi</name>
    <dbReference type="NCBI Taxonomy" id="2499688"/>
    <lineage>
        <taxon>Bacteria</taxon>
        <taxon>Bacillati</taxon>
        <taxon>Bacillota</taxon>
        <taxon>Bacilli</taxon>
        <taxon>Bacillales</taxon>
        <taxon>Bacillaceae</taxon>
        <taxon>Niallia</taxon>
    </lineage>
</organism>
<feature type="transmembrane region" description="Helical" evidence="5">
    <location>
        <begin position="37"/>
        <end position="58"/>
    </location>
</feature>
<evidence type="ECO:0000256" key="5">
    <source>
        <dbReference type="SAM" id="Phobius"/>
    </source>
</evidence>
<keyword evidence="7" id="KW-1185">Reference proteome</keyword>
<protein>
    <submittedName>
        <fullName evidence="6">DUF1516 family protein</fullName>
    </submittedName>
</protein>
<evidence type="ECO:0000256" key="4">
    <source>
        <dbReference type="ARBA" id="ARBA00023136"/>
    </source>
</evidence>
<keyword evidence="3 5" id="KW-1133">Transmembrane helix</keyword>
<dbReference type="Pfam" id="PF07457">
    <property type="entry name" value="DUF1516"/>
    <property type="match status" value="1"/>
</dbReference>
<feature type="transmembrane region" description="Helical" evidence="5">
    <location>
        <begin position="6"/>
        <end position="25"/>
    </location>
</feature>
<evidence type="ECO:0000256" key="3">
    <source>
        <dbReference type="ARBA" id="ARBA00022989"/>
    </source>
</evidence>
<proteinExistence type="predicted"/>
<sequence length="110" mass="12296">MGHIHITAWSLALILFVISLLLYKGGKEKGSKIVHMVLRLMYLAIIGTGVTMLTYTGLDVMHTLKTLVGLWVIASLEMILIRTKKGKKTVVLWIQFVVALIIVLYLGFTL</sequence>
<accession>A0A3S2UC20</accession>
<keyword evidence="1" id="KW-1003">Cell membrane</keyword>
<dbReference type="RefSeq" id="WP_127734296.1">
    <property type="nucleotide sequence ID" value="NZ_JAMAVA010000002.1"/>
</dbReference>
<dbReference type="InterPro" id="IPR010899">
    <property type="entry name" value="UPF0344"/>
</dbReference>
<feature type="transmembrane region" description="Helical" evidence="5">
    <location>
        <begin position="90"/>
        <end position="108"/>
    </location>
</feature>
<keyword evidence="2 5" id="KW-0812">Transmembrane</keyword>
<gene>
    <name evidence="6" type="ORF">EM808_00210</name>
</gene>
<reference evidence="6 7" key="1">
    <citation type="submission" date="2019-01" db="EMBL/GenBank/DDBJ databases">
        <title>Bacillus sp. M5HDSG1-1, whole genome shotgun sequence.</title>
        <authorList>
            <person name="Tuo L."/>
        </authorList>
    </citation>
    <scope>NUCLEOTIDE SEQUENCE [LARGE SCALE GENOMIC DNA]</scope>
    <source>
        <strain evidence="6 7">M5HDSG1-1</strain>
    </source>
</reference>
<evidence type="ECO:0000256" key="2">
    <source>
        <dbReference type="ARBA" id="ARBA00022692"/>
    </source>
</evidence>
<dbReference type="EMBL" id="RZTZ01000001">
    <property type="protein sequence ID" value="RVT66952.1"/>
    <property type="molecule type" value="Genomic_DNA"/>
</dbReference>
<comment type="caution">
    <text evidence="6">The sequence shown here is derived from an EMBL/GenBank/DDBJ whole genome shotgun (WGS) entry which is preliminary data.</text>
</comment>
<evidence type="ECO:0000313" key="6">
    <source>
        <dbReference type="EMBL" id="RVT66952.1"/>
    </source>
</evidence>
<name>A0A3S2UC20_9BACI</name>